<reference evidence="2 3" key="1">
    <citation type="submission" date="2024-09" db="EMBL/GenBank/DDBJ databases">
        <title>Chromosome-scale assembly of Riccia sorocarpa.</title>
        <authorList>
            <person name="Paukszto L."/>
        </authorList>
    </citation>
    <scope>NUCLEOTIDE SEQUENCE [LARGE SCALE GENOMIC DNA]</scope>
    <source>
        <strain evidence="2">LP-2024</strain>
        <tissue evidence="2">Aerial parts of the thallus</tissue>
    </source>
</reference>
<proteinExistence type="predicted"/>
<dbReference type="AlphaFoldDB" id="A0ABD3HIU2"/>
<dbReference type="EMBL" id="JBJQOH010000003">
    <property type="protein sequence ID" value="KAL3691442.1"/>
    <property type="molecule type" value="Genomic_DNA"/>
</dbReference>
<protein>
    <submittedName>
        <fullName evidence="2">Uncharacterized protein</fullName>
    </submittedName>
</protein>
<evidence type="ECO:0000313" key="3">
    <source>
        <dbReference type="Proteomes" id="UP001633002"/>
    </source>
</evidence>
<dbReference type="Proteomes" id="UP001633002">
    <property type="component" value="Unassembled WGS sequence"/>
</dbReference>
<keyword evidence="3" id="KW-1185">Reference proteome</keyword>
<gene>
    <name evidence="2" type="ORF">R1sor_005093</name>
</gene>
<organism evidence="2 3">
    <name type="scientific">Riccia sorocarpa</name>
    <dbReference type="NCBI Taxonomy" id="122646"/>
    <lineage>
        <taxon>Eukaryota</taxon>
        <taxon>Viridiplantae</taxon>
        <taxon>Streptophyta</taxon>
        <taxon>Embryophyta</taxon>
        <taxon>Marchantiophyta</taxon>
        <taxon>Marchantiopsida</taxon>
        <taxon>Marchantiidae</taxon>
        <taxon>Marchantiales</taxon>
        <taxon>Ricciaceae</taxon>
        <taxon>Riccia</taxon>
    </lineage>
</organism>
<accession>A0ABD3HIU2</accession>
<evidence type="ECO:0000256" key="1">
    <source>
        <dbReference type="SAM" id="MobiDB-lite"/>
    </source>
</evidence>
<feature type="region of interest" description="Disordered" evidence="1">
    <location>
        <begin position="127"/>
        <end position="162"/>
    </location>
</feature>
<sequence length="162" mass="18174">MLFSMSSILTQAQLPTTKPSHNPSVGSKYAGAEGHDIHHIFDLRFNSIREKLGSSSEEWKSKFDFLQKSKAEEEAKHKALLKANIVKNMQLTPDLVSAKTEGDTLRAKVADLQSHIHMLNDRCNKTKRTAADQASSLKDANRTQELTANLQDELSRLKKTTR</sequence>
<comment type="caution">
    <text evidence="2">The sequence shown here is derived from an EMBL/GenBank/DDBJ whole genome shotgun (WGS) entry which is preliminary data.</text>
</comment>
<evidence type="ECO:0000313" key="2">
    <source>
        <dbReference type="EMBL" id="KAL3691442.1"/>
    </source>
</evidence>
<name>A0ABD3HIU2_9MARC</name>
<feature type="compositionally biased region" description="Polar residues" evidence="1">
    <location>
        <begin position="132"/>
        <end position="152"/>
    </location>
</feature>